<organism evidence="1 2">
    <name type="scientific">Anaerofustis stercorihominis</name>
    <dbReference type="NCBI Taxonomy" id="214853"/>
    <lineage>
        <taxon>Bacteria</taxon>
        <taxon>Bacillati</taxon>
        <taxon>Bacillota</taxon>
        <taxon>Clostridia</taxon>
        <taxon>Eubacteriales</taxon>
        <taxon>Eubacteriaceae</taxon>
        <taxon>Anaerofustis</taxon>
    </lineage>
</organism>
<dbReference type="InterPro" id="IPR035901">
    <property type="entry name" value="GIY-YIG_endonuc_sf"/>
</dbReference>
<gene>
    <name evidence="1" type="ORF">DW687_07775</name>
</gene>
<reference evidence="1 2" key="1">
    <citation type="submission" date="2018-08" db="EMBL/GenBank/DDBJ databases">
        <title>A genome reference for cultivated species of the human gut microbiota.</title>
        <authorList>
            <person name="Zou Y."/>
            <person name="Xue W."/>
            <person name="Luo G."/>
        </authorList>
    </citation>
    <scope>NUCLEOTIDE SEQUENCE [LARGE SCALE GENOMIC DNA]</scope>
    <source>
        <strain evidence="1 2">AM25-6</strain>
    </source>
</reference>
<dbReference type="Proteomes" id="UP000261212">
    <property type="component" value="Unassembled WGS sequence"/>
</dbReference>
<dbReference type="AlphaFoldDB" id="A0A3E3DZZ6"/>
<sequence>MDRKKALKDEYKKLKPDMGVYKISFKNSNKVYLGLSEDLKGTINSVNFQLKLGSFRNRNLQNDYKNFGFENMTIEIIEELEHKEDDKDIDYVKELETLRDMISENYDDIEYIKYRRSK</sequence>
<dbReference type="Gene3D" id="3.40.1440.10">
    <property type="entry name" value="GIY-YIG endonuclease"/>
    <property type="match status" value="1"/>
</dbReference>
<protein>
    <submittedName>
        <fullName evidence="1">GIY-YIG nuclease family protein</fullName>
    </submittedName>
</protein>
<dbReference type="SUPFAM" id="SSF82771">
    <property type="entry name" value="GIY-YIG endonuclease"/>
    <property type="match status" value="1"/>
</dbReference>
<proteinExistence type="predicted"/>
<evidence type="ECO:0000313" key="1">
    <source>
        <dbReference type="EMBL" id="RGD74646.1"/>
    </source>
</evidence>
<dbReference type="EMBL" id="QUSM01000003">
    <property type="protein sequence ID" value="RGD74646.1"/>
    <property type="molecule type" value="Genomic_DNA"/>
</dbReference>
<dbReference type="CDD" id="cd10451">
    <property type="entry name" value="GIY-YIG_LuxR_like"/>
    <property type="match status" value="1"/>
</dbReference>
<name>A0A3E3DZZ6_9FIRM</name>
<evidence type="ECO:0000313" key="2">
    <source>
        <dbReference type="Proteomes" id="UP000261212"/>
    </source>
</evidence>
<accession>A0A3E3DZZ6</accession>
<comment type="caution">
    <text evidence="1">The sequence shown here is derived from an EMBL/GenBank/DDBJ whole genome shotgun (WGS) entry which is preliminary data.</text>
</comment>
<dbReference type="RefSeq" id="WP_117532312.1">
    <property type="nucleotide sequence ID" value="NZ_JANFYI010000001.1"/>
</dbReference>